<evidence type="ECO:0000313" key="1">
    <source>
        <dbReference type="EMBL" id="HIU25603.1"/>
    </source>
</evidence>
<evidence type="ECO:0000313" key="2">
    <source>
        <dbReference type="Proteomes" id="UP000824090"/>
    </source>
</evidence>
<dbReference type="Proteomes" id="UP000824090">
    <property type="component" value="Unassembled WGS sequence"/>
</dbReference>
<name>A0A9D1HZR0_9FIRM</name>
<dbReference type="AlphaFoldDB" id="A0A9D1HZR0"/>
<comment type="caution">
    <text evidence="1">The sequence shown here is derived from an EMBL/GenBank/DDBJ whole genome shotgun (WGS) entry which is preliminary data.</text>
</comment>
<protein>
    <submittedName>
        <fullName evidence="1">Uncharacterized protein</fullName>
    </submittedName>
</protein>
<gene>
    <name evidence="1" type="ORF">IAC50_03830</name>
</gene>
<reference evidence="1" key="1">
    <citation type="submission" date="2020-10" db="EMBL/GenBank/DDBJ databases">
        <authorList>
            <person name="Gilroy R."/>
        </authorList>
    </citation>
    <scope>NUCLEOTIDE SEQUENCE</scope>
    <source>
        <strain evidence="1">ChiHcec3-6078</strain>
    </source>
</reference>
<dbReference type="PROSITE" id="PS51257">
    <property type="entry name" value="PROKAR_LIPOPROTEIN"/>
    <property type="match status" value="1"/>
</dbReference>
<proteinExistence type="predicted"/>
<sequence>MKKTAVKALIIFIIFFTGASCLLYLDSMCAETTGEGGKLVLNIEN</sequence>
<dbReference type="EMBL" id="DVMP01000074">
    <property type="protein sequence ID" value="HIU25603.1"/>
    <property type="molecule type" value="Genomic_DNA"/>
</dbReference>
<accession>A0A9D1HZR0</accession>
<organism evidence="1 2">
    <name type="scientific">Candidatus Allocopromorpha excrementigallinarum</name>
    <dbReference type="NCBI Taxonomy" id="2840742"/>
    <lineage>
        <taxon>Bacteria</taxon>
        <taxon>Bacillati</taxon>
        <taxon>Bacillota</taxon>
        <taxon>Clostridia</taxon>
        <taxon>Eubacteriales</taxon>
        <taxon>Eubacteriaceae</taxon>
        <taxon>Eubacteriaceae incertae sedis</taxon>
        <taxon>Candidatus Allocopromorpha</taxon>
    </lineage>
</organism>
<reference evidence="1" key="2">
    <citation type="journal article" date="2021" name="PeerJ">
        <title>Extensive microbial diversity within the chicken gut microbiome revealed by metagenomics and culture.</title>
        <authorList>
            <person name="Gilroy R."/>
            <person name="Ravi A."/>
            <person name="Getino M."/>
            <person name="Pursley I."/>
            <person name="Horton D.L."/>
            <person name="Alikhan N.F."/>
            <person name="Baker D."/>
            <person name="Gharbi K."/>
            <person name="Hall N."/>
            <person name="Watson M."/>
            <person name="Adriaenssens E.M."/>
            <person name="Foster-Nyarko E."/>
            <person name="Jarju S."/>
            <person name="Secka A."/>
            <person name="Antonio M."/>
            <person name="Oren A."/>
            <person name="Chaudhuri R.R."/>
            <person name="La Ragione R."/>
            <person name="Hildebrand F."/>
            <person name="Pallen M.J."/>
        </authorList>
    </citation>
    <scope>NUCLEOTIDE SEQUENCE</scope>
    <source>
        <strain evidence="1">ChiHcec3-6078</strain>
    </source>
</reference>